<evidence type="ECO:0000256" key="2">
    <source>
        <dbReference type="ARBA" id="ARBA00004477"/>
    </source>
</evidence>
<dbReference type="EMBL" id="LAQI01000241">
    <property type="protein sequence ID" value="KKY14149.1"/>
    <property type="molecule type" value="Genomic_DNA"/>
</dbReference>
<dbReference type="PANTHER" id="PTHR11132">
    <property type="entry name" value="SOLUTE CARRIER FAMILY 35"/>
    <property type="match status" value="1"/>
</dbReference>
<organism evidence="11 12">
    <name type="scientific">Diplodia seriata</name>
    <dbReference type="NCBI Taxonomy" id="420778"/>
    <lineage>
        <taxon>Eukaryota</taxon>
        <taxon>Fungi</taxon>
        <taxon>Dikarya</taxon>
        <taxon>Ascomycota</taxon>
        <taxon>Pezizomycotina</taxon>
        <taxon>Dothideomycetes</taxon>
        <taxon>Dothideomycetes incertae sedis</taxon>
        <taxon>Botryosphaeriales</taxon>
        <taxon>Botryosphaeriaceae</taxon>
        <taxon>Diplodia</taxon>
    </lineage>
</organism>
<protein>
    <submittedName>
        <fullName evidence="11">Putative solute carrier family 35 member e3</fullName>
    </submittedName>
</protein>
<sequence>MSRPTLPPLAEFFRIAKPEVAMDEEKVPLTDDASPAVTPIEEEKRLPQWRPDRPVSPPSTKDQFATGLCILLNTCATVAMVFLSKRIFSDPQMHDAQVIFTIWHFACTAIVLWVSTRAPFRAFKPIRLPLRDVLPICVMFTSYVILGNLSLTYNSIGFYQLAKVMTTPVVVLITFIMFRTPISVYKALAIGCICAGVSLTNSNSAQSNPFGAIVSGMAVTVTAFYQIWIGKKIEDLDVSAQQLLMNQAPISAFLLVFCVPVLDRVPDFSTIPSEVYWSLLASGITASVLNLSQFLIISRTSALTFNVVGNLKTILILSGGWYLEGRAPTSHEAFGVSLAIGGGWLYSHLKRK</sequence>
<evidence type="ECO:0000313" key="11">
    <source>
        <dbReference type="EMBL" id="KKY14149.1"/>
    </source>
</evidence>
<reference evidence="11 12" key="1">
    <citation type="submission" date="2015-03" db="EMBL/GenBank/DDBJ databases">
        <authorList>
            <person name="Morales-Cruz A."/>
            <person name="Amrine K.C."/>
            <person name="Cantu D."/>
        </authorList>
    </citation>
    <scope>NUCLEOTIDE SEQUENCE [LARGE SCALE GENOMIC DNA]</scope>
    <source>
        <strain evidence="11">DS831</strain>
    </source>
</reference>
<evidence type="ECO:0000256" key="3">
    <source>
        <dbReference type="ARBA" id="ARBA00010425"/>
    </source>
</evidence>
<feature type="region of interest" description="Disordered" evidence="8">
    <location>
        <begin position="24"/>
        <end position="60"/>
    </location>
</feature>
<dbReference type="Pfam" id="PF03151">
    <property type="entry name" value="TPT"/>
    <property type="match status" value="1"/>
</dbReference>
<evidence type="ECO:0000259" key="10">
    <source>
        <dbReference type="Pfam" id="PF03151"/>
    </source>
</evidence>
<dbReference type="GO" id="GO:0005789">
    <property type="term" value="C:endoplasmic reticulum membrane"/>
    <property type="evidence" value="ECO:0007669"/>
    <property type="project" value="UniProtKB-SubCell"/>
</dbReference>
<name>A0A0G2DU15_9PEZI</name>
<feature type="transmembrane region" description="Helical" evidence="9">
    <location>
        <begin position="275"/>
        <end position="296"/>
    </location>
</feature>
<feature type="transmembrane region" description="Helical" evidence="9">
    <location>
        <begin position="96"/>
        <end position="116"/>
    </location>
</feature>
<comment type="similarity">
    <text evidence="3">Belongs to the TPT transporter family. SLC35D subfamily.</text>
</comment>
<feature type="transmembrane region" description="Helical" evidence="9">
    <location>
        <begin position="64"/>
        <end position="84"/>
    </location>
</feature>
<dbReference type="Proteomes" id="UP000034182">
    <property type="component" value="Unassembled WGS sequence"/>
</dbReference>
<reference evidence="11 12" key="2">
    <citation type="submission" date="2015-05" db="EMBL/GenBank/DDBJ databases">
        <title>Distinctive expansion of gene families associated with plant cell wall degradation and secondary metabolism in the genomes of grapevine trunk pathogens.</title>
        <authorList>
            <person name="Lawrence D.P."/>
            <person name="Travadon R."/>
            <person name="Rolshausen P.E."/>
            <person name="Baumgartner K."/>
        </authorList>
    </citation>
    <scope>NUCLEOTIDE SEQUENCE [LARGE SCALE GENOMIC DNA]</scope>
    <source>
        <strain evidence="11">DS831</strain>
    </source>
</reference>
<feature type="transmembrane region" description="Helical" evidence="9">
    <location>
        <begin position="210"/>
        <end position="231"/>
    </location>
</feature>
<dbReference type="AlphaFoldDB" id="A0A0G2DU15"/>
<feature type="transmembrane region" description="Helical" evidence="9">
    <location>
        <begin position="303"/>
        <end position="323"/>
    </location>
</feature>
<feature type="transmembrane region" description="Helical" evidence="9">
    <location>
        <begin position="185"/>
        <end position="204"/>
    </location>
</feature>
<comment type="function">
    <text evidence="1">Involved in the import of GDP-mannose from the cytoplasm into the Golgi lumen.</text>
</comment>
<keyword evidence="7 9" id="KW-0472">Membrane</keyword>
<dbReference type="SUPFAM" id="SSF103481">
    <property type="entry name" value="Multidrug resistance efflux transporter EmrE"/>
    <property type="match status" value="2"/>
</dbReference>
<proteinExistence type="inferred from homology"/>
<evidence type="ECO:0000256" key="5">
    <source>
        <dbReference type="ARBA" id="ARBA00022692"/>
    </source>
</evidence>
<accession>A0A0G2DU15</accession>
<dbReference type="InterPro" id="IPR050186">
    <property type="entry name" value="TPT_transporter"/>
</dbReference>
<evidence type="ECO:0000256" key="4">
    <source>
        <dbReference type="ARBA" id="ARBA00011182"/>
    </source>
</evidence>
<keyword evidence="5 9" id="KW-0812">Transmembrane</keyword>
<evidence type="ECO:0000256" key="7">
    <source>
        <dbReference type="ARBA" id="ARBA00023136"/>
    </source>
</evidence>
<evidence type="ECO:0000256" key="8">
    <source>
        <dbReference type="SAM" id="MobiDB-lite"/>
    </source>
</evidence>
<feature type="compositionally biased region" description="Basic and acidic residues" evidence="8">
    <location>
        <begin position="41"/>
        <end position="53"/>
    </location>
</feature>
<keyword evidence="6 9" id="KW-1133">Transmembrane helix</keyword>
<feature type="transmembrane region" description="Helical" evidence="9">
    <location>
        <begin position="243"/>
        <end position="263"/>
    </location>
</feature>
<dbReference type="InterPro" id="IPR004853">
    <property type="entry name" value="Sugar_P_trans_dom"/>
</dbReference>
<evidence type="ECO:0000256" key="9">
    <source>
        <dbReference type="SAM" id="Phobius"/>
    </source>
</evidence>
<comment type="caution">
    <text evidence="11">The sequence shown here is derived from an EMBL/GenBank/DDBJ whole genome shotgun (WGS) entry which is preliminary data.</text>
</comment>
<evidence type="ECO:0000313" key="12">
    <source>
        <dbReference type="Proteomes" id="UP000034182"/>
    </source>
</evidence>
<evidence type="ECO:0000256" key="6">
    <source>
        <dbReference type="ARBA" id="ARBA00022989"/>
    </source>
</evidence>
<comment type="subcellular location">
    <subcellularLocation>
        <location evidence="2">Endoplasmic reticulum membrane</location>
        <topology evidence="2">Multi-pass membrane protein</topology>
    </subcellularLocation>
</comment>
<dbReference type="InterPro" id="IPR037185">
    <property type="entry name" value="EmrE-like"/>
</dbReference>
<comment type="subunit">
    <text evidence="4">Homooligomer.</text>
</comment>
<evidence type="ECO:0000256" key="1">
    <source>
        <dbReference type="ARBA" id="ARBA00003420"/>
    </source>
</evidence>
<feature type="domain" description="Sugar phosphate transporter" evidence="10">
    <location>
        <begin position="95"/>
        <end position="347"/>
    </location>
</feature>
<gene>
    <name evidence="11" type="ORF">UCDDS831_g08364</name>
</gene>
<feature type="transmembrane region" description="Helical" evidence="9">
    <location>
        <begin position="128"/>
        <end position="146"/>
    </location>
</feature>